<comment type="similarity">
    <text evidence="2 9">Belongs to the outer membrane factor (OMF) (TC 1.B.17) family.</text>
</comment>
<keyword evidence="5 9" id="KW-0732">Signal</keyword>
<proteinExistence type="inferred from homology"/>
<evidence type="ECO:0000256" key="1">
    <source>
        <dbReference type="ARBA" id="ARBA00004370"/>
    </source>
</evidence>
<evidence type="ECO:0000256" key="7">
    <source>
        <dbReference type="ARBA" id="ARBA00023139"/>
    </source>
</evidence>
<dbReference type="InterPro" id="IPR003423">
    <property type="entry name" value="OMP_efflux"/>
</dbReference>
<keyword evidence="6 9" id="KW-0472">Membrane</keyword>
<evidence type="ECO:0000313" key="11">
    <source>
        <dbReference type="Proteomes" id="UP000494117"/>
    </source>
</evidence>
<dbReference type="Proteomes" id="UP000494117">
    <property type="component" value="Unassembled WGS sequence"/>
</dbReference>
<name>A0A6S7EVY6_9BURK</name>
<keyword evidence="11" id="KW-1185">Reference proteome</keyword>
<comment type="subcellular location">
    <subcellularLocation>
        <location evidence="9">Cell membrane</location>
        <topology evidence="9">Lipid-anchor</topology>
    </subcellularLocation>
    <subcellularLocation>
        <location evidence="1">Membrane</location>
    </subcellularLocation>
</comment>
<sequence length="475" mass="50139">MKRLLSTVLVLALSGCALMESGPEPVAALDAAKLGLTSQDTAWPETQWWQRYGDPQLNALLDEALANSPSMSAAQARLAKANAAVGLARAPLLPRVDANYALTREHLSKDYIYPAPLGGSVVSDNRLALDFSYELDFWGKNRSRLQAAVSQQAAAAADAQAARNLLASATVRAYLNLQNAFAQRDVLNRVLAQRADVLSLTEGRYKAGLDTQVEVKQAESSLAAGKVELTQTDTTLAQLRNQVAALAGAGPQRGQSLQPVTLTAPAGGVPASVPLDLLGHRPDVVAAKWRAEAARHAIDSAKAEFYPNVNLVAFAGFQAMGTGNLLGADARMAGFGPAITLPIFHGGELNANLAGRRADADIAVSDYNQTVLDAVHQVADALDGLRLLDQEKAQQRQAREAIDAAYDLAVKRYKAGMGNYISVLIAQTGVLTQARLDTDLRIRAYQLDASLASALGGGYAPAPAAEPAPATNPIH</sequence>
<evidence type="ECO:0000313" key="10">
    <source>
        <dbReference type="EMBL" id="CAB3925276.1"/>
    </source>
</evidence>
<evidence type="ECO:0000256" key="2">
    <source>
        <dbReference type="ARBA" id="ARBA00007613"/>
    </source>
</evidence>
<keyword evidence="3 9" id="KW-1134">Transmembrane beta strand</keyword>
<reference evidence="10 11" key="1">
    <citation type="submission" date="2020-04" db="EMBL/GenBank/DDBJ databases">
        <authorList>
            <person name="De Canck E."/>
        </authorList>
    </citation>
    <scope>NUCLEOTIDE SEQUENCE [LARGE SCALE GENOMIC DNA]</scope>
    <source>
        <strain evidence="10 11">LMG 26858</strain>
    </source>
</reference>
<evidence type="ECO:0000256" key="9">
    <source>
        <dbReference type="RuleBase" id="RU362097"/>
    </source>
</evidence>
<accession>A0A6S7EVY6</accession>
<evidence type="ECO:0000256" key="4">
    <source>
        <dbReference type="ARBA" id="ARBA00022692"/>
    </source>
</evidence>
<dbReference type="PANTHER" id="PTHR30203:SF20">
    <property type="entry name" value="MULTIDRUG RESISTANCE OUTER MEMBRANE PROTEIN MDTP-RELATED"/>
    <property type="match status" value="1"/>
</dbReference>
<evidence type="ECO:0000256" key="8">
    <source>
        <dbReference type="ARBA" id="ARBA00023288"/>
    </source>
</evidence>
<feature type="signal peptide" evidence="9">
    <location>
        <begin position="1"/>
        <end position="19"/>
    </location>
</feature>
<keyword evidence="7 9" id="KW-0564">Palmitate</keyword>
<protein>
    <submittedName>
        <fullName evidence="10">Outer membrane protein OprM</fullName>
    </submittedName>
</protein>
<dbReference type="PROSITE" id="PS51257">
    <property type="entry name" value="PROKAR_LIPOPROTEIN"/>
    <property type="match status" value="1"/>
</dbReference>
<dbReference type="Gene3D" id="1.20.1600.10">
    <property type="entry name" value="Outer membrane efflux proteins (OEP)"/>
    <property type="match status" value="1"/>
</dbReference>
<dbReference type="Gene3D" id="2.20.200.10">
    <property type="entry name" value="Outer membrane efflux proteins (OEP)"/>
    <property type="match status" value="1"/>
</dbReference>
<dbReference type="EMBL" id="CADILG010000071">
    <property type="protein sequence ID" value="CAB3925276.1"/>
    <property type="molecule type" value="Genomic_DNA"/>
</dbReference>
<dbReference type="InterPro" id="IPR010131">
    <property type="entry name" value="MdtP/NodT-like"/>
</dbReference>
<feature type="chain" id="PRO_5029033457" evidence="9">
    <location>
        <begin position="20"/>
        <end position="475"/>
    </location>
</feature>
<evidence type="ECO:0000256" key="6">
    <source>
        <dbReference type="ARBA" id="ARBA00023136"/>
    </source>
</evidence>
<dbReference type="RefSeq" id="WP_175210819.1">
    <property type="nucleotide sequence ID" value="NZ_CADILG010000071.1"/>
</dbReference>
<evidence type="ECO:0000256" key="5">
    <source>
        <dbReference type="ARBA" id="ARBA00022729"/>
    </source>
</evidence>
<organism evidence="10 11">
    <name type="scientific">Achromobacter anxifer</name>
    <dbReference type="NCBI Taxonomy" id="1287737"/>
    <lineage>
        <taxon>Bacteria</taxon>
        <taxon>Pseudomonadati</taxon>
        <taxon>Pseudomonadota</taxon>
        <taxon>Betaproteobacteria</taxon>
        <taxon>Burkholderiales</taxon>
        <taxon>Alcaligenaceae</taxon>
        <taxon>Achromobacter</taxon>
    </lineage>
</organism>
<dbReference type="PANTHER" id="PTHR30203">
    <property type="entry name" value="OUTER MEMBRANE CATION EFFLUX PROTEIN"/>
    <property type="match status" value="1"/>
</dbReference>
<dbReference type="Pfam" id="PF02321">
    <property type="entry name" value="OEP"/>
    <property type="match status" value="2"/>
</dbReference>
<dbReference type="AlphaFoldDB" id="A0A6S7EVY6"/>
<dbReference type="GO" id="GO:0015562">
    <property type="term" value="F:efflux transmembrane transporter activity"/>
    <property type="evidence" value="ECO:0007669"/>
    <property type="project" value="InterPro"/>
</dbReference>
<keyword evidence="4 9" id="KW-0812">Transmembrane</keyword>
<evidence type="ECO:0000256" key="3">
    <source>
        <dbReference type="ARBA" id="ARBA00022452"/>
    </source>
</evidence>
<gene>
    <name evidence="10" type="primary">oprM_9</name>
    <name evidence="10" type="ORF">LMG26858_05719</name>
</gene>
<dbReference type="SUPFAM" id="SSF56954">
    <property type="entry name" value="Outer membrane efflux proteins (OEP)"/>
    <property type="match status" value="1"/>
</dbReference>
<keyword evidence="8 9" id="KW-0449">Lipoprotein</keyword>
<dbReference type="GO" id="GO:0005886">
    <property type="term" value="C:plasma membrane"/>
    <property type="evidence" value="ECO:0007669"/>
    <property type="project" value="UniProtKB-SubCell"/>
</dbReference>
<dbReference type="NCBIfam" id="TIGR01845">
    <property type="entry name" value="outer_NodT"/>
    <property type="match status" value="1"/>
</dbReference>